<dbReference type="EMBL" id="JBEAFC010000008">
    <property type="protein sequence ID" value="KAL1543580.1"/>
    <property type="molecule type" value="Genomic_DNA"/>
</dbReference>
<name>A0ABD1GHI3_SALDI</name>
<proteinExistence type="predicted"/>
<keyword evidence="2" id="KW-1185">Reference proteome</keyword>
<reference evidence="1 2" key="1">
    <citation type="submission" date="2024-06" db="EMBL/GenBank/DDBJ databases">
        <title>A chromosome level genome sequence of Diviner's sage (Salvia divinorum).</title>
        <authorList>
            <person name="Ford S.A."/>
            <person name="Ro D.-K."/>
            <person name="Ness R.W."/>
            <person name="Phillips M.A."/>
        </authorList>
    </citation>
    <scope>NUCLEOTIDE SEQUENCE [LARGE SCALE GENOMIC DNA]</scope>
    <source>
        <strain evidence="1">SAF-2024a</strain>
        <tissue evidence="1">Leaf</tissue>
    </source>
</reference>
<protein>
    <submittedName>
        <fullName evidence="1">Protein NLP7-like</fullName>
    </submittedName>
</protein>
<comment type="caution">
    <text evidence="1">The sequence shown here is derived from an EMBL/GenBank/DDBJ whole genome shotgun (WGS) entry which is preliminary data.</text>
</comment>
<accession>A0ABD1GHI3</accession>
<evidence type="ECO:0000313" key="2">
    <source>
        <dbReference type="Proteomes" id="UP001567538"/>
    </source>
</evidence>
<sequence length="178" mass="20814">MDWEYDDEECEGVLSIIRGGEGWFHSYSSITDFKQDLGEESLSHENLKSGWVLSEVSLGRRKIISTPNHFILACLEKLDHHKTLALLRHIASHSRFPFHSLIQFWGVVKVDGRYHYLSSSHNLFYVSHLNKGLCWYRKLCRDHEHVVDVRGDREMMMPRELGCHIALRFLIKVIATHI</sequence>
<gene>
    <name evidence="1" type="ORF">AAHA92_20537</name>
</gene>
<organism evidence="1 2">
    <name type="scientific">Salvia divinorum</name>
    <name type="common">Maria pastora</name>
    <name type="synonym">Diviner's sage</name>
    <dbReference type="NCBI Taxonomy" id="28513"/>
    <lineage>
        <taxon>Eukaryota</taxon>
        <taxon>Viridiplantae</taxon>
        <taxon>Streptophyta</taxon>
        <taxon>Embryophyta</taxon>
        <taxon>Tracheophyta</taxon>
        <taxon>Spermatophyta</taxon>
        <taxon>Magnoliopsida</taxon>
        <taxon>eudicotyledons</taxon>
        <taxon>Gunneridae</taxon>
        <taxon>Pentapetalae</taxon>
        <taxon>asterids</taxon>
        <taxon>lamiids</taxon>
        <taxon>Lamiales</taxon>
        <taxon>Lamiaceae</taxon>
        <taxon>Nepetoideae</taxon>
        <taxon>Mentheae</taxon>
        <taxon>Salviinae</taxon>
        <taxon>Salvia</taxon>
        <taxon>Salvia subgen. Calosphace</taxon>
    </lineage>
</organism>
<evidence type="ECO:0000313" key="1">
    <source>
        <dbReference type="EMBL" id="KAL1543580.1"/>
    </source>
</evidence>
<dbReference type="Proteomes" id="UP001567538">
    <property type="component" value="Unassembled WGS sequence"/>
</dbReference>
<dbReference type="AlphaFoldDB" id="A0ABD1GHI3"/>